<dbReference type="InterPro" id="IPR003613">
    <property type="entry name" value="Ubox_domain"/>
</dbReference>
<dbReference type="PANTHER" id="PTHR46803">
    <property type="entry name" value="E3 UBIQUITIN-PROTEIN LIGASE CHIP"/>
    <property type="match status" value="1"/>
</dbReference>
<dbReference type="Proteomes" id="UP001295684">
    <property type="component" value="Unassembled WGS sequence"/>
</dbReference>
<evidence type="ECO:0000256" key="5">
    <source>
        <dbReference type="ARBA" id="ARBA00022786"/>
    </source>
</evidence>
<dbReference type="SMART" id="SM00504">
    <property type="entry name" value="Ubox"/>
    <property type="match status" value="1"/>
</dbReference>
<proteinExistence type="predicted"/>
<dbReference type="InterPro" id="IPR013083">
    <property type="entry name" value="Znf_RING/FYVE/PHD"/>
</dbReference>
<evidence type="ECO:0000256" key="1">
    <source>
        <dbReference type="ARBA" id="ARBA00000900"/>
    </source>
</evidence>
<accession>A0AAD2D2I7</accession>
<comment type="caution">
    <text evidence="7">The sequence shown here is derived from an EMBL/GenBank/DDBJ whole genome shotgun (WGS) entry which is preliminary data.</text>
</comment>
<dbReference type="Gene3D" id="3.30.40.10">
    <property type="entry name" value="Zinc/RING finger domain, C3HC4 (zinc finger)"/>
    <property type="match status" value="1"/>
</dbReference>
<dbReference type="GO" id="GO:0051087">
    <property type="term" value="F:protein-folding chaperone binding"/>
    <property type="evidence" value="ECO:0007669"/>
    <property type="project" value="TreeGrafter"/>
</dbReference>
<organism evidence="7 8">
    <name type="scientific">Euplotes crassus</name>
    <dbReference type="NCBI Taxonomy" id="5936"/>
    <lineage>
        <taxon>Eukaryota</taxon>
        <taxon>Sar</taxon>
        <taxon>Alveolata</taxon>
        <taxon>Ciliophora</taxon>
        <taxon>Intramacronucleata</taxon>
        <taxon>Spirotrichea</taxon>
        <taxon>Hypotrichia</taxon>
        <taxon>Euplotida</taxon>
        <taxon>Euplotidae</taxon>
        <taxon>Moneuplotes</taxon>
    </lineage>
</organism>
<dbReference type="AlphaFoldDB" id="A0AAD2D2I7"/>
<evidence type="ECO:0000256" key="4">
    <source>
        <dbReference type="ARBA" id="ARBA00022737"/>
    </source>
</evidence>
<feature type="domain" description="U-box" evidence="6">
    <location>
        <begin position="115"/>
        <end position="185"/>
    </location>
</feature>
<dbReference type="GO" id="GO:0061630">
    <property type="term" value="F:ubiquitin protein ligase activity"/>
    <property type="evidence" value="ECO:0007669"/>
    <property type="project" value="UniProtKB-EC"/>
</dbReference>
<dbReference type="Pfam" id="PF04564">
    <property type="entry name" value="U-box"/>
    <property type="match status" value="1"/>
</dbReference>
<comment type="catalytic activity">
    <reaction evidence="1">
        <text>S-ubiquitinyl-[E2 ubiquitin-conjugating enzyme]-L-cysteine + [acceptor protein]-L-lysine = [E2 ubiquitin-conjugating enzyme]-L-cysteine + N(6)-ubiquitinyl-[acceptor protein]-L-lysine.</text>
        <dbReference type="EC" id="2.3.2.27"/>
    </reaction>
</comment>
<evidence type="ECO:0000313" key="7">
    <source>
        <dbReference type="EMBL" id="CAI2378544.1"/>
    </source>
</evidence>
<evidence type="ECO:0000256" key="3">
    <source>
        <dbReference type="ARBA" id="ARBA00022679"/>
    </source>
</evidence>
<protein>
    <recommendedName>
        <fullName evidence="2">RING-type E3 ubiquitin transferase</fullName>
        <ecNumber evidence="2">2.3.2.27</ecNumber>
    </recommendedName>
</protein>
<name>A0AAD2D2I7_EUPCR</name>
<evidence type="ECO:0000313" key="8">
    <source>
        <dbReference type="Proteomes" id="UP001295684"/>
    </source>
</evidence>
<dbReference type="GO" id="GO:0005737">
    <property type="term" value="C:cytoplasm"/>
    <property type="evidence" value="ECO:0007669"/>
    <property type="project" value="TreeGrafter"/>
</dbReference>
<keyword evidence="5" id="KW-0833">Ubl conjugation pathway</keyword>
<dbReference type="EMBL" id="CAMPGE010020280">
    <property type="protein sequence ID" value="CAI2378544.1"/>
    <property type="molecule type" value="Genomic_DNA"/>
</dbReference>
<evidence type="ECO:0000256" key="2">
    <source>
        <dbReference type="ARBA" id="ARBA00012483"/>
    </source>
</evidence>
<dbReference type="GO" id="GO:0071218">
    <property type="term" value="P:cellular response to misfolded protein"/>
    <property type="evidence" value="ECO:0007669"/>
    <property type="project" value="TreeGrafter"/>
</dbReference>
<dbReference type="GO" id="GO:0043161">
    <property type="term" value="P:proteasome-mediated ubiquitin-dependent protein catabolic process"/>
    <property type="evidence" value="ECO:0007669"/>
    <property type="project" value="TreeGrafter"/>
</dbReference>
<dbReference type="PROSITE" id="PS51698">
    <property type="entry name" value="U_BOX"/>
    <property type="match status" value="1"/>
</dbReference>
<dbReference type="PANTHER" id="PTHR46803:SF2">
    <property type="entry name" value="E3 UBIQUITIN-PROTEIN LIGASE CHIP"/>
    <property type="match status" value="1"/>
</dbReference>
<sequence>MFGEYSSKYCFHKHKDKLDQFLVMYSRHLEAMEQISDKVYLTEFSDPIDMFESPFKKRRTTKTECYERCADRSSRSETEDNLRLMAREKYAKEQIERLNKALRKRNTPIDEFKNSLKTLLICPISLELIKDPVVATTGITYEKSNISQWIERHGKDLISKKAICEDDLVPDIAVRNIIEAVENID</sequence>
<dbReference type="GO" id="GO:0045862">
    <property type="term" value="P:positive regulation of proteolysis"/>
    <property type="evidence" value="ECO:0007669"/>
    <property type="project" value="TreeGrafter"/>
</dbReference>
<keyword evidence="8" id="KW-1185">Reference proteome</keyword>
<keyword evidence="3" id="KW-0808">Transferase</keyword>
<dbReference type="GO" id="GO:0000209">
    <property type="term" value="P:protein polyubiquitination"/>
    <property type="evidence" value="ECO:0007669"/>
    <property type="project" value="TreeGrafter"/>
</dbReference>
<reference evidence="7" key="1">
    <citation type="submission" date="2023-07" db="EMBL/GenBank/DDBJ databases">
        <authorList>
            <consortium name="AG Swart"/>
            <person name="Singh M."/>
            <person name="Singh A."/>
            <person name="Seah K."/>
            <person name="Emmerich C."/>
        </authorList>
    </citation>
    <scope>NUCLEOTIDE SEQUENCE</scope>
    <source>
        <strain evidence="7">DP1</strain>
    </source>
</reference>
<dbReference type="SUPFAM" id="SSF57850">
    <property type="entry name" value="RING/U-box"/>
    <property type="match status" value="1"/>
</dbReference>
<dbReference type="CDD" id="cd16655">
    <property type="entry name" value="RING-Ubox_WDSUB1-like"/>
    <property type="match status" value="1"/>
</dbReference>
<dbReference type="GO" id="GO:0006515">
    <property type="term" value="P:protein quality control for misfolded or incompletely synthesized proteins"/>
    <property type="evidence" value="ECO:0007669"/>
    <property type="project" value="TreeGrafter"/>
</dbReference>
<keyword evidence="4" id="KW-0677">Repeat</keyword>
<evidence type="ECO:0000259" key="6">
    <source>
        <dbReference type="PROSITE" id="PS51698"/>
    </source>
</evidence>
<dbReference type="EC" id="2.3.2.27" evidence="2"/>
<gene>
    <name evidence="7" type="ORF">ECRASSUSDP1_LOCUS19941</name>
</gene>